<dbReference type="PROSITE" id="PS00061">
    <property type="entry name" value="ADH_SHORT"/>
    <property type="match status" value="1"/>
</dbReference>
<dbReference type="AlphaFoldDB" id="A0A6A4KD47"/>
<dbReference type="PRINTS" id="PR00081">
    <property type="entry name" value="GDHRDH"/>
</dbReference>
<evidence type="ECO:0000313" key="4">
    <source>
        <dbReference type="EMBL" id="KAF6211319.1"/>
    </source>
</evidence>
<dbReference type="InterPro" id="IPR036291">
    <property type="entry name" value="NAD(P)-bd_dom_sf"/>
</dbReference>
<dbReference type="PANTHER" id="PTHR43115:SF4">
    <property type="entry name" value="DEHYDROGENASE_REDUCTASE SDR FAMILY MEMBER 11"/>
    <property type="match status" value="1"/>
</dbReference>
<dbReference type="Pfam" id="PF00106">
    <property type="entry name" value="adh_short"/>
    <property type="match status" value="1"/>
</dbReference>
<dbReference type="OrthoDB" id="1933717at2759"/>
<protein>
    <submittedName>
        <fullName evidence="4">Uncharacterized protein</fullName>
    </submittedName>
</protein>
<dbReference type="PANTHER" id="PTHR43115">
    <property type="entry name" value="DEHYDROGENASE/REDUCTASE SDR FAMILY MEMBER 11"/>
    <property type="match status" value="1"/>
</dbReference>
<comment type="similarity">
    <text evidence="1 3">Belongs to the short-chain dehydrogenases/reductases (SDR) family.</text>
</comment>
<dbReference type="InterPro" id="IPR020904">
    <property type="entry name" value="Sc_DH/Rdtase_CS"/>
</dbReference>
<comment type="caution">
    <text evidence="4">The sequence shown here is derived from an EMBL/GenBank/DDBJ whole genome shotgun (WGS) entry which is preliminary data.</text>
</comment>
<dbReference type="InterPro" id="IPR002347">
    <property type="entry name" value="SDR_fam"/>
</dbReference>
<keyword evidence="2" id="KW-0560">Oxidoreductase</keyword>
<evidence type="ECO:0000256" key="3">
    <source>
        <dbReference type="RuleBase" id="RU000363"/>
    </source>
</evidence>
<gene>
    <name evidence="4" type="ORF">GE061_014436</name>
</gene>
<keyword evidence="5" id="KW-1185">Reference proteome</keyword>
<dbReference type="Gene3D" id="3.40.50.720">
    <property type="entry name" value="NAD(P)-binding Rossmann-like Domain"/>
    <property type="match status" value="1"/>
</dbReference>
<evidence type="ECO:0000256" key="2">
    <source>
        <dbReference type="ARBA" id="ARBA00023002"/>
    </source>
</evidence>
<dbReference type="SUPFAM" id="SSF51735">
    <property type="entry name" value="NAD(P)-binding Rossmann-fold domains"/>
    <property type="match status" value="1"/>
</dbReference>
<name>A0A6A4KD47_APOLU</name>
<dbReference type="Proteomes" id="UP000466442">
    <property type="component" value="Linkage Group LG5"/>
</dbReference>
<organism evidence="4 5">
    <name type="scientific">Apolygus lucorum</name>
    <name type="common">Small green plant bug</name>
    <name type="synonym">Lygocoris lucorum</name>
    <dbReference type="NCBI Taxonomy" id="248454"/>
    <lineage>
        <taxon>Eukaryota</taxon>
        <taxon>Metazoa</taxon>
        <taxon>Ecdysozoa</taxon>
        <taxon>Arthropoda</taxon>
        <taxon>Hexapoda</taxon>
        <taxon>Insecta</taxon>
        <taxon>Pterygota</taxon>
        <taxon>Neoptera</taxon>
        <taxon>Paraneoptera</taxon>
        <taxon>Hemiptera</taxon>
        <taxon>Heteroptera</taxon>
        <taxon>Panheteroptera</taxon>
        <taxon>Cimicomorpha</taxon>
        <taxon>Miridae</taxon>
        <taxon>Mirini</taxon>
        <taxon>Apolygus</taxon>
    </lineage>
</organism>
<dbReference type="GO" id="GO:0016616">
    <property type="term" value="F:oxidoreductase activity, acting on the CH-OH group of donors, NAD or NADP as acceptor"/>
    <property type="evidence" value="ECO:0007669"/>
    <property type="project" value="UniProtKB-ARBA"/>
</dbReference>
<sequence length="253" mass="27636">MQRWAGKLAVVTGASSGIGAAIVRDLVKNGVNVVGIARRDNNVKVLSEEMKGAKGKIYPLKADLEKEEDIVESFKWIESNLKTPVHILVNNAGLSILGDTVDGKMKDWQKMFNVNVLAVGTCIREHLNSMKQHNVNDGHIIDICSIVGHRVIDFPGFYVYTATKHAVKVITEGVRQELLRDGSHTKITTVSPGYVSTELFAQAGAYSQQSASALDVLPHLQAPDVSNAVIYALSLPQHVRVHDLTIQATSEKF</sequence>
<dbReference type="EMBL" id="WIXP02000005">
    <property type="protein sequence ID" value="KAF6211319.1"/>
    <property type="molecule type" value="Genomic_DNA"/>
</dbReference>
<evidence type="ECO:0000256" key="1">
    <source>
        <dbReference type="ARBA" id="ARBA00006484"/>
    </source>
</evidence>
<accession>A0A6A4KD47</accession>
<evidence type="ECO:0000313" key="5">
    <source>
        <dbReference type="Proteomes" id="UP000466442"/>
    </source>
</evidence>
<dbReference type="FunFam" id="3.40.50.720:FF:000047">
    <property type="entry name" value="NADP-dependent L-serine/L-allo-threonine dehydrogenase"/>
    <property type="match status" value="1"/>
</dbReference>
<dbReference type="PRINTS" id="PR00080">
    <property type="entry name" value="SDRFAMILY"/>
</dbReference>
<reference evidence="4" key="1">
    <citation type="journal article" date="2021" name="Mol. Ecol. Resour.">
        <title>Apolygus lucorum genome provides insights into omnivorousness and mesophyll feeding.</title>
        <authorList>
            <person name="Liu Y."/>
            <person name="Liu H."/>
            <person name="Wang H."/>
            <person name="Huang T."/>
            <person name="Liu B."/>
            <person name="Yang B."/>
            <person name="Yin L."/>
            <person name="Li B."/>
            <person name="Zhang Y."/>
            <person name="Zhang S."/>
            <person name="Jiang F."/>
            <person name="Zhang X."/>
            <person name="Ren Y."/>
            <person name="Wang B."/>
            <person name="Wang S."/>
            <person name="Lu Y."/>
            <person name="Wu K."/>
            <person name="Fan W."/>
            <person name="Wang G."/>
        </authorList>
    </citation>
    <scope>NUCLEOTIDE SEQUENCE</scope>
    <source>
        <strain evidence="4">12Hb</strain>
    </source>
</reference>
<proteinExistence type="inferred from homology"/>